<evidence type="ECO:0000313" key="3">
    <source>
        <dbReference type="EMBL" id="QEE49628.1"/>
    </source>
</evidence>
<evidence type="ECO:0000256" key="1">
    <source>
        <dbReference type="SAM" id="Coils"/>
    </source>
</evidence>
<dbReference type="RefSeq" id="WP_147583136.1">
    <property type="nucleotide sequence ID" value="NZ_CP042831.1"/>
</dbReference>
<organism evidence="3 4">
    <name type="scientific">Flavobacterium alkalisoli</name>
    <dbReference type="NCBI Taxonomy" id="2602769"/>
    <lineage>
        <taxon>Bacteria</taxon>
        <taxon>Pseudomonadati</taxon>
        <taxon>Bacteroidota</taxon>
        <taxon>Flavobacteriia</taxon>
        <taxon>Flavobacteriales</taxon>
        <taxon>Flavobacteriaceae</taxon>
        <taxon>Flavobacterium</taxon>
    </lineage>
</organism>
<dbReference type="OrthoDB" id="1365019at2"/>
<feature type="transmembrane region" description="Helical" evidence="2">
    <location>
        <begin position="39"/>
        <end position="59"/>
    </location>
</feature>
<protein>
    <submittedName>
        <fullName evidence="3">Uncharacterized protein</fullName>
    </submittedName>
</protein>
<feature type="transmembrane region" description="Helical" evidence="2">
    <location>
        <begin position="65"/>
        <end position="85"/>
    </location>
</feature>
<keyword evidence="2" id="KW-1133">Transmembrane helix</keyword>
<name>A0A5B9FV94_9FLAO</name>
<keyword evidence="2" id="KW-0812">Transmembrane</keyword>
<accession>A0A5B9FV94</accession>
<sequence length="161" mass="18940">MSKKKTKKSKVALVRLSTQERQKRVWEALFYSHQRLDTLLIVISGTGIYVCLETIKFYSSKTEDVHWIIHLSAFLLLFAVITNFFSQWCASKVHQNDYCITVIDFQCEEESRERSEFLAEIQKHECEISNYEKINNFLTIFSILLMSFGLIGVVVFFIFIF</sequence>
<keyword evidence="4" id="KW-1185">Reference proteome</keyword>
<evidence type="ECO:0000256" key="2">
    <source>
        <dbReference type="SAM" id="Phobius"/>
    </source>
</evidence>
<proteinExistence type="predicted"/>
<dbReference type="AlphaFoldDB" id="A0A5B9FV94"/>
<dbReference type="KEGG" id="fak:FUA48_08540"/>
<dbReference type="Proteomes" id="UP000321222">
    <property type="component" value="Chromosome"/>
</dbReference>
<feature type="coiled-coil region" evidence="1">
    <location>
        <begin position="107"/>
        <end position="134"/>
    </location>
</feature>
<gene>
    <name evidence="3" type="ORF">FUA48_08540</name>
</gene>
<dbReference type="EMBL" id="CP042831">
    <property type="protein sequence ID" value="QEE49628.1"/>
    <property type="molecule type" value="Genomic_DNA"/>
</dbReference>
<keyword evidence="2" id="KW-0472">Membrane</keyword>
<keyword evidence="1" id="KW-0175">Coiled coil</keyword>
<feature type="transmembrane region" description="Helical" evidence="2">
    <location>
        <begin position="137"/>
        <end position="160"/>
    </location>
</feature>
<evidence type="ECO:0000313" key="4">
    <source>
        <dbReference type="Proteomes" id="UP000321222"/>
    </source>
</evidence>
<reference evidence="3 4" key="1">
    <citation type="submission" date="2019-08" db="EMBL/GenBank/DDBJ databases">
        <title>Flavobacterium alkalisoli sp. nov., isolated from rhizosphere soil of Suaeda salsa.</title>
        <authorList>
            <person name="Sun J.-Q."/>
            <person name="Xu L."/>
        </authorList>
    </citation>
    <scope>NUCLEOTIDE SEQUENCE [LARGE SCALE GENOMIC DNA]</scope>
    <source>
        <strain evidence="3 4">XS-5</strain>
    </source>
</reference>